<dbReference type="EMBL" id="BMAU01021430">
    <property type="protein sequence ID" value="GFY35204.1"/>
    <property type="molecule type" value="Genomic_DNA"/>
</dbReference>
<comment type="caution">
    <text evidence="1">The sequence shown here is derived from an EMBL/GenBank/DDBJ whole genome shotgun (WGS) entry which is preliminary data.</text>
</comment>
<name>A0A8X6WJ24_TRICX</name>
<accession>A0A8X6WJ24</accession>
<organism evidence="1 2">
    <name type="scientific">Trichonephila clavipes</name>
    <name type="common">Golden silk orbweaver</name>
    <name type="synonym">Nephila clavipes</name>
    <dbReference type="NCBI Taxonomy" id="2585209"/>
    <lineage>
        <taxon>Eukaryota</taxon>
        <taxon>Metazoa</taxon>
        <taxon>Ecdysozoa</taxon>
        <taxon>Arthropoda</taxon>
        <taxon>Chelicerata</taxon>
        <taxon>Arachnida</taxon>
        <taxon>Araneae</taxon>
        <taxon>Araneomorphae</taxon>
        <taxon>Entelegynae</taxon>
        <taxon>Araneoidea</taxon>
        <taxon>Nephilidae</taxon>
        <taxon>Trichonephila</taxon>
    </lineage>
</organism>
<sequence>MVLTSCYVFSCIFVLLTRNENRLNKKRFPFWVKEDIETKTTLNEIFEKISVLLDCPTVTSKKFVAVDDDNLHTALIITDKDISEFVQSSKNVIDADSEGENEMNSAALVPTSIRDVEHHEKAGWKYTRIYNPQRRLRVLVEKVTCCSQCEKSDSLANAFNEYLVQWRSVHPRITGGWGSAGLCPNCLQALTICKIQSGGSKVLRYAIDSVPKIRWSDKRCHP</sequence>
<keyword evidence="2" id="KW-1185">Reference proteome</keyword>
<protein>
    <submittedName>
        <fullName evidence="1">SCAN domain-containing protein 3</fullName>
    </submittedName>
</protein>
<dbReference type="AlphaFoldDB" id="A0A8X6WJ24"/>
<proteinExistence type="predicted"/>
<dbReference type="Proteomes" id="UP000887159">
    <property type="component" value="Unassembled WGS sequence"/>
</dbReference>
<gene>
    <name evidence="1" type="primary">X975_08203</name>
    <name evidence="1" type="ORF">TNCV_5045781</name>
</gene>
<evidence type="ECO:0000313" key="1">
    <source>
        <dbReference type="EMBL" id="GFY35204.1"/>
    </source>
</evidence>
<reference evidence="1" key="1">
    <citation type="submission" date="2020-08" db="EMBL/GenBank/DDBJ databases">
        <title>Multicomponent nature underlies the extraordinary mechanical properties of spider dragline silk.</title>
        <authorList>
            <person name="Kono N."/>
            <person name="Nakamura H."/>
            <person name="Mori M."/>
            <person name="Yoshida Y."/>
            <person name="Ohtoshi R."/>
            <person name="Malay A.D."/>
            <person name="Moran D.A.P."/>
            <person name="Tomita M."/>
            <person name="Numata K."/>
            <person name="Arakawa K."/>
        </authorList>
    </citation>
    <scope>NUCLEOTIDE SEQUENCE</scope>
</reference>
<evidence type="ECO:0000313" key="2">
    <source>
        <dbReference type="Proteomes" id="UP000887159"/>
    </source>
</evidence>